<comment type="caution">
    <text evidence="2">The sequence shown here is derived from an EMBL/GenBank/DDBJ whole genome shotgun (WGS) entry which is preliminary data.</text>
</comment>
<evidence type="ECO:0000313" key="2">
    <source>
        <dbReference type="EMBL" id="KMM83429.1"/>
    </source>
</evidence>
<dbReference type="AlphaFoldDB" id="A0A0J6GMP8"/>
<dbReference type="RefSeq" id="WP_048382656.1">
    <property type="nucleotide sequence ID" value="NZ_FNRS01000002.1"/>
</dbReference>
<dbReference type="EMBL" id="FNRS01000002">
    <property type="protein sequence ID" value="SED54159.1"/>
    <property type="molecule type" value="Genomic_DNA"/>
</dbReference>
<dbReference type="Pfam" id="PF16968">
    <property type="entry name" value="TadZ_N"/>
    <property type="match status" value="1"/>
</dbReference>
<evidence type="ECO:0000313" key="3">
    <source>
        <dbReference type="EMBL" id="SED54159.1"/>
    </source>
</evidence>
<feature type="domain" description="Pilus assembly protein TadZ N-terminal" evidence="1">
    <location>
        <begin position="6"/>
        <end position="132"/>
    </location>
</feature>
<dbReference type="InterPro" id="IPR031580">
    <property type="entry name" value="TadZ_N"/>
</dbReference>
<sequence>MSENLSQTFLALTRNSTDLEWLQGALAPLGQVVGAGPGSSLDELLALVDVTFAGLIFVGLDRDKVVSQCALIEGALEAKPMLAIVALGDGMDNQLVLNAMRAGARDFVAYGSRSSEVAGLVRRLSKRLPPVTPNAELGGLSVLFSAQCNADGALLASHLGLVVQKNEDKTLFLDLGVPRGDGLALLGLESSFFFGDALRHLRRLDSTLIDSAFTKAPGGLRILAHSNNDEPLEHTSAAELYMLLSALRQHFQHIVVNLTGQPDSEALRTFVSHCDTLLWYTDQNVLDCRRNLEVLSAWRAKGMGLDHATLLVDRYIRGVAPDTDALVKSFGFALASTLPLSPELRLSAKNQAVTLFDLGPREALSQGLKKLGERLAKGSKGAPQGVSKPGAWLSRLWGGK</sequence>
<dbReference type="SUPFAM" id="SSF52540">
    <property type="entry name" value="P-loop containing nucleoside triphosphate hydrolases"/>
    <property type="match status" value="1"/>
</dbReference>
<protein>
    <submittedName>
        <fullName evidence="2 3">Pilus assembly protein</fullName>
    </submittedName>
</protein>
<evidence type="ECO:0000259" key="1">
    <source>
        <dbReference type="Pfam" id="PF16968"/>
    </source>
</evidence>
<organism evidence="2 4">
    <name type="scientific">Pseudomonas taetrolens</name>
    <dbReference type="NCBI Taxonomy" id="47884"/>
    <lineage>
        <taxon>Bacteria</taxon>
        <taxon>Pseudomonadati</taxon>
        <taxon>Pseudomonadota</taxon>
        <taxon>Gammaproteobacteria</taxon>
        <taxon>Pseudomonadales</taxon>
        <taxon>Pseudomonadaceae</taxon>
        <taxon>Pseudomonas</taxon>
    </lineage>
</organism>
<dbReference type="Gene3D" id="3.40.50.2300">
    <property type="match status" value="1"/>
</dbReference>
<evidence type="ECO:0000313" key="5">
    <source>
        <dbReference type="Proteomes" id="UP000183155"/>
    </source>
</evidence>
<dbReference type="Gene3D" id="3.40.50.300">
    <property type="entry name" value="P-loop containing nucleotide triphosphate hydrolases"/>
    <property type="match status" value="1"/>
</dbReference>
<evidence type="ECO:0000313" key="4">
    <source>
        <dbReference type="Proteomes" id="UP000036395"/>
    </source>
</evidence>
<dbReference type="PATRIC" id="fig|47884.3.peg.3809"/>
<dbReference type="InterPro" id="IPR027417">
    <property type="entry name" value="P-loop_NTPase"/>
</dbReference>
<dbReference type="EMBL" id="JYLA01000007">
    <property type="protein sequence ID" value="KMM83429.1"/>
    <property type="molecule type" value="Genomic_DNA"/>
</dbReference>
<dbReference type="STRING" id="47884.SAMN04490203_4129"/>
<gene>
    <name evidence="3" type="ORF">SAMN04490203_4129</name>
    <name evidence="2" type="ORF">TU78_16645</name>
</gene>
<keyword evidence="5" id="KW-1185">Reference proteome</keyword>
<dbReference type="Proteomes" id="UP000036395">
    <property type="component" value="Unassembled WGS sequence"/>
</dbReference>
<accession>A0A0J6GMP8</accession>
<dbReference type="Proteomes" id="UP000183155">
    <property type="component" value="Unassembled WGS sequence"/>
</dbReference>
<proteinExistence type="predicted"/>
<reference evidence="2 4" key="1">
    <citation type="submission" date="2015-02" db="EMBL/GenBank/DDBJ databases">
        <title>Pseudomonas helleri sp. nov. and Pseudomonas weihenstephanensis sp. nov., isolated from raw cows milk.</title>
        <authorList>
            <person name="von Neubeck M."/>
            <person name="Huptas C."/>
            <person name="Wenning M."/>
            <person name="Scherer S."/>
        </authorList>
    </citation>
    <scope>NUCLEOTIDE SEQUENCE [LARGE SCALE GENOMIC DNA]</scope>
    <source>
        <strain evidence="2 4">DSM 21104</strain>
    </source>
</reference>
<dbReference type="OrthoDB" id="5813333at2"/>
<reference evidence="3 5" key="2">
    <citation type="submission" date="2016-10" db="EMBL/GenBank/DDBJ databases">
        <authorList>
            <person name="Varghese N."/>
            <person name="Submissions S."/>
        </authorList>
    </citation>
    <scope>NUCLEOTIDE SEQUENCE [LARGE SCALE GENOMIC DNA]</scope>
    <source>
        <strain evidence="3 5">BS3652</strain>
    </source>
</reference>
<name>A0A0J6GMP8_PSETA</name>